<dbReference type="EMBL" id="CAJEWN010000327">
    <property type="protein sequence ID" value="CAD2178778.1"/>
    <property type="molecule type" value="Genomic_DNA"/>
</dbReference>
<reference evidence="1 2" key="1">
    <citation type="submission" date="2020-08" db="EMBL/GenBank/DDBJ databases">
        <authorList>
            <person name="Koutsovoulos G."/>
            <person name="Danchin GJ E."/>
        </authorList>
    </citation>
    <scope>NUCLEOTIDE SEQUENCE [LARGE SCALE GENOMIC DNA]</scope>
</reference>
<sequence>MDSFYNIENKIDVKHCQMEKDLRYFIKNFNGRISINLLKNLQIFDKI</sequence>
<accession>A0A6V7VWI1</accession>
<organism evidence="1 2">
    <name type="scientific">Meloidogyne enterolobii</name>
    <name type="common">Root-knot nematode worm</name>
    <name type="synonym">Meloidogyne mayaguensis</name>
    <dbReference type="NCBI Taxonomy" id="390850"/>
    <lineage>
        <taxon>Eukaryota</taxon>
        <taxon>Metazoa</taxon>
        <taxon>Ecdysozoa</taxon>
        <taxon>Nematoda</taxon>
        <taxon>Chromadorea</taxon>
        <taxon>Rhabditida</taxon>
        <taxon>Tylenchina</taxon>
        <taxon>Tylenchomorpha</taxon>
        <taxon>Tylenchoidea</taxon>
        <taxon>Meloidogynidae</taxon>
        <taxon>Meloidogyninae</taxon>
        <taxon>Meloidogyne</taxon>
    </lineage>
</organism>
<protein>
    <submittedName>
        <fullName evidence="1">Uncharacterized protein</fullName>
    </submittedName>
</protein>
<dbReference type="Proteomes" id="UP000580250">
    <property type="component" value="Unassembled WGS sequence"/>
</dbReference>
<comment type="caution">
    <text evidence="1">The sequence shown here is derived from an EMBL/GenBank/DDBJ whole genome shotgun (WGS) entry which is preliminary data.</text>
</comment>
<evidence type="ECO:0000313" key="1">
    <source>
        <dbReference type="EMBL" id="CAD2178778.1"/>
    </source>
</evidence>
<dbReference type="AlphaFoldDB" id="A0A6V7VWI1"/>
<gene>
    <name evidence="1" type="ORF">MENT_LOCUS30733</name>
</gene>
<proteinExistence type="predicted"/>
<evidence type="ECO:0000313" key="2">
    <source>
        <dbReference type="Proteomes" id="UP000580250"/>
    </source>
</evidence>
<name>A0A6V7VWI1_MELEN</name>